<dbReference type="AlphaFoldDB" id="A0A1X1RUB7"/>
<keyword evidence="4" id="KW-1185">Reference proteome</keyword>
<evidence type="ECO:0000313" key="5">
    <source>
        <dbReference type="Proteomes" id="UP000230971"/>
    </source>
</evidence>
<reference evidence="3 5" key="2">
    <citation type="journal article" date="2017" name="Infect. Genet. Evol.">
        <title>The new phylogeny of the genus Mycobacterium: The old and the news.</title>
        <authorList>
            <person name="Tortoli E."/>
            <person name="Fedrizzi T."/>
            <person name="Meehan C.J."/>
            <person name="Trovato A."/>
            <person name="Grottola A."/>
            <person name="Giacobazzi E."/>
            <person name="Serpini G.F."/>
            <person name="Tagliazucchi S."/>
            <person name="Fabio A."/>
            <person name="Bettua C."/>
            <person name="Bertorelli R."/>
            <person name="Frascaro F."/>
            <person name="De Sanctis V."/>
            <person name="Pecorari M."/>
            <person name="Jousson O."/>
            <person name="Segata N."/>
            <person name="Cirillo D.M."/>
        </authorList>
    </citation>
    <scope>NUCLEOTIDE SEQUENCE [LARGE SCALE GENOMIC DNA]</scope>
    <source>
        <strain evidence="3 5">NCTC 12882</strain>
    </source>
</reference>
<reference evidence="2 4" key="1">
    <citation type="submission" date="2016-01" db="EMBL/GenBank/DDBJ databases">
        <title>The new phylogeny of the genus Mycobacterium.</title>
        <authorList>
            <person name="Tarcisio F."/>
            <person name="Conor M."/>
            <person name="Antonella G."/>
            <person name="Elisabetta G."/>
            <person name="Giulia F.S."/>
            <person name="Sara T."/>
            <person name="Anna F."/>
            <person name="Clotilde B."/>
            <person name="Roberto B."/>
            <person name="Veronica D.S."/>
            <person name="Fabio R."/>
            <person name="Monica P."/>
            <person name="Olivier J."/>
            <person name="Enrico T."/>
            <person name="Nicola S."/>
        </authorList>
    </citation>
    <scope>NUCLEOTIDE SEQUENCE [LARGE SCALE GENOMIC DNA]</scope>
    <source>
        <strain evidence="2 4">DSM 44243</strain>
    </source>
</reference>
<dbReference type="Gene3D" id="3.90.550.10">
    <property type="entry name" value="Spore Coat Polysaccharide Biosynthesis Protein SpsA, Chain A"/>
    <property type="match status" value="1"/>
</dbReference>
<evidence type="ECO:0000313" key="3">
    <source>
        <dbReference type="EMBL" id="PIB79312.1"/>
    </source>
</evidence>
<organism evidence="2 4">
    <name type="scientific">Mycobacterium celatum</name>
    <dbReference type="NCBI Taxonomy" id="28045"/>
    <lineage>
        <taxon>Bacteria</taxon>
        <taxon>Bacillati</taxon>
        <taxon>Actinomycetota</taxon>
        <taxon>Actinomycetes</taxon>
        <taxon>Mycobacteriales</taxon>
        <taxon>Mycobacteriaceae</taxon>
        <taxon>Mycobacterium</taxon>
    </lineage>
</organism>
<dbReference type="Proteomes" id="UP000193907">
    <property type="component" value="Unassembled WGS sequence"/>
</dbReference>
<sequence>MTAPMFSIIVPTLNASATLHTCLDSVICQTCSDFELVLVDGGSTDETIDIANGFATHLGTRLVIHSGPDQGVYDAMNRGVGMATGAWLLFLGADDALHEADTLARVAGFIDEHQPSDLVYGDVIIRSTWSRWGGAFDLDRLLFETNICHQSIFYRRNLFDGIGPYNLRYPVWADWDFNIRCFSNPALVTRYMDIVIAHYNDMTGVCASKGADKEFRKRLPVFFWWSALETCRRQLALLRRKDAWRQAPLAMRQQLIRTRAAREARSSSSTH</sequence>
<evidence type="ECO:0000313" key="2">
    <source>
        <dbReference type="EMBL" id="ORV16695.1"/>
    </source>
</evidence>
<dbReference type="PANTHER" id="PTHR22916">
    <property type="entry name" value="GLYCOSYLTRANSFERASE"/>
    <property type="match status" value="1"/>
</dbReference>
<evidence type="ECO:0000313" key="4">
    <source>
        <dbReference type="Proteomes" id="UP000193907"/>
    </source>
</evidence>
<dbReference type="Proteomes" id="UP000230971">
    <property type="component" value="Unassembled WGS sequence"/>
</dbReference>
<dbReference type="PANTHER" id="PTHR22916:SF3">
    <property type="entry name" value="UDP-GLCNAC:BETAGAL BETA-1,3-N-ACETYLGLUCOSAMINYLTRANSFERASE-LIKE PROTEIN 1"/>
    <property type="match status" value="1"/>
</dbReference>
<protein>
    <submittedName>
        <fullName evidence="2">Glycosyltransferase</fullName>
    </submittedName>
</protein>
<dbReference type="EMBL" id="LQOM01000020">
    <property type="protein sequence ID" value="ORV16695.1"/>
    <property type="molecule type" value="Genomic_DNA"/>
</dbReference>
<dbReference type="SUPFAM" id="SSF53448">
    <property type="entry name" value="Nucleotide-diphospho-sugar transferases"/>
    <property type="match status" value="1"/>
</dbReference>
<gene>
    <name evidence="2" type="ORF">AWB95_06760</name>
    <name evidence="3" type="ORF">CQY23_08565</name>
</gene>
<feature type="domain" description="Glycosyltransferase 2-like" evidence="1">
    <location>
        <begin position="7"/>
        <end position="123"/>
    </location>
</feature>
<dbReference type="CDD" id="cd06433">
    <property type="entry name" value="GT_2_WfgS_like"/>
    <property type="match status" value="1"/>
</dbReference>
<accession>A0A1X1RUB7</accession>
<proteinExistence type="predicted"/>
<dbReference type="InterPro" id="IPR001173">
    <property type="entry name" value="Glyco_trans_2-like"/>
</dbReference>
<comment type="caution">
    <text evidence="2">The sequence shown here is derived from an EMBL/GenBank/DDBJ whole genome shotgun (WGS) entry which is preliminary data.</text>
</comment>
<dbReference type="GO" id="GO:0016758">
    <property type="term" value="F:hexosyltransferase activity"/>
    <property type="evidence" value="ECO:0007669"/>
    <property type="project" value="UniProtKB-ARBA"/>
</dbReference>
<keyword evidence="2" id="KW-0808">Transferase</keyword>
<dbReference type="STRING" id="28045.AWB95_06760"/>
<name>A0A1X1RUB7_MYCCE</name>
<dbReference type="EMBL" id="PDKV01000008">
    <property type="protein sequence ID" value="PIB79312.1"/>
    <property type="molecule type" value="Genomic_DNA"/>
</dbReference>
<dbReference type="OrthoDB" id="9788101at2"/>
<dbReference type="Pfam" id="PF00535">
    <property type="entry name" value="Glycos_transf_2"/>
    <property type="match status" value="1"/>
</dbReference>
<dbReference type="RefSeq" id="WP_062538372.1">
    <property type="nucleotide sequence ID" value="NZ_BBUN01000020.1"/>
</dbReference>
<dbReference type="InterPro" id="IPR029044">
    <property type="entry name" value="Nucleotide-diphossugar_trans"/>
</dbReference>
<evidence type="ECO:0000259" key="1">
    <source>
        <dbReference type="Pfam" id="PF00535"/>
    </source>
</evidence>